<keyword evidence="4 5" id="KW-0472">Membrane</keyword>
<dbReference type="AlphaFoldDB" id="A0A420EQ07"/>
<organism evidence="7 8">
    <name type="scientific">Altericroceibacterium spongiae</name>
    <dbReference type="NCBI Taxonomy" id="2320269"/>
    <lineage>
        <taxon>Bacteria</taxon>
        <taxon>Pseudomonadati</taxon>
        <taxon>Pseudomonadota</taxon>
        <taxon>Alphaproteobacteria</taxon>
        <taxon>Sphingomonadales</taxon>
        <taxon>Erythrobacteraceae</taxon>
        <taxon>Altericroceibacterium</taxon>
    </lineage>
</organism>
<dbReference type="InterPro" id="IPR009915">
    <property type="entry name" value="NnrU_dom"/>
</dbReference>
<evidence type="ECO:0000256" key="5">
    <source>
        <dbReference type="SAM" id="Phobius"/>
    </source>
</evidence>
<sequence>MDLPLLLLCAACATFVGSHFLLSHPLRAPLVALLGERLFLLVYSLIALAAMGWMAFAFRAAGSPDLPGSGETGWVVASLLSIVALVMVLGSFRHNPALPNPASALQIPIRVRSVFRVTRHPMMWGFVLWAASHLILFWSWRTMIVALAILILALVGAHLQDRKKEHLFGVAWRSWERRTCFWPRWRALFTLSPFLWLFAIILWLGLTWLHIPAAGIPAGLWRWIG</sequence>
<keyword evidence="3 5" id="KW-1133">Transmembrane helix</keyword>
<evidence type="ECO:0000256" key="2">
    <source>
        <dbReference type="ARBA" id="ARBA00022692"/>
    </source>
</evidence>
<feature type="domain" description="NnrU" evidence="6">
    <location>
        <begin position="8"/>
        <end position="217"/>
    </location>
</feature>
<accession>A0A420EQ07</accession>
<evidence type="ECO:0000256" key="1">
    <source>
        <dbReference type="ARBA" id="ARBA00004141"/>
    </source>
</evidence>
<dbReference type="OrthoDB" id="7828645at2"/>
<gene>
    <name evidence="7" type="ORF">D6851_04440</name>
</gene>
<proteinExistence type="predicted"/>
<feature type="transmembrane region" description="Helical" evidence="5">
    <location>
        <begin position="39"/>
        <end position="61"/>
    </location>
</feature>
<feature type="transmembrane region" description="Helical" evidence="5">
    <location>
        <begin position="126"/>
        <end position="155"/>
    </location>
</feature>
<comment type="caution">
    <text evidence="7">The sequence shown here is derived from an EMBL/GenBank/DDBJ whole genome shotgun (WGS) entry which is preliminary data.</text>
</comment>
<evidence type="ECO:0000256" key="4">
    <source>
        <dbReference type="ARBA" id="ARBA00023136"/>
    </source>
</evidence>
<name>A0A420EQ07_9SPHN</name>
<comment type="subcellular location">
    <subcellularLocation>
        <location evidence="1">Membrane</location>
        <topology evidence="1">Multi-pass membrane protein</topology>
    </subcellularLocation>
</comment>
<keyword evidence="2 5" id="KW-0812">Transmembrane</keyword>
<dbReference type="Pfam" id="PF07298">
    <property type="entry name" value="NnrU"/>
    <property type="match status" value="1"/>
</dbReference>
<protein>
    <submittedName>
        <fullName evidence="7">MFS transporter</fullName>
    </submittedName>
</protein>
<dbReference type="EMBL" id="RAPF01000002">
    <property type="protein sequence ID" value="RKF22763.1"/>
    <property type="molecule type" value="Genomic_DNA"/>
</dbReference>
<dbReference type="Proteomes" id="UP000284395">
    <property type="component" value="Unassembled WGS sequence"/>
</dbReference>
<feature type="transmembrane region" description="Helical" evidence="5">
    <location>
        <begin position="187"/>
        <end position="211"/>
    </location>
</feature>
<reference evidence="7 8" key="1">
    <citation type="submission" date="2018-09" db="EMBL/GenBank/DDBJ databases">
        <title>Altererythrobacter spongiae sp. nov., isolated from a marine sponge.</title>
        <authorList>
            <person name="Zhuang L."/>
            <person name="Luo L."/>
        </authorList>
    </citation>
    <scope>NUCLEOTIDE SEQUENCE [LARGE SCALE GENOMIC DNA]</scope>
    <source>
        <strain evidence="7 8">HN-Y73</strain>
    </source>
</reference>
<evidence type="ECO:0000256" key="3">
    <source>
        <dbReference type="ARBA" id="ARBA00022989"/>
    </source>
</evidence>
<dbReference type="GO" id="GO:0016020">
    <property type="term" value="C:membrane"/>
    <property type="evidence" value="ECO:0007669"/>
    <property type="project" value="UniProtKB-SubCell"/>
</dbReference>
<dbReference type="Gene3D" id="1.20.120.1630">
    <property type="match status" value="1"/>
</dbReference>
<feature type="transmembrane region" description="Helical" evidence="5">
    <location>
        <begin position="73"/>
        <end position="92"/>
    </location>
</feature>
<evidence type="ECO:0000259" key="6">
    <source>
        <dbReference type="Pfam" id="PF07298"/>
    </source>
</evidence>
<evidence type="ECO:0000313" key="7">
    <source>
        <dbReference type="EMBL" id="RKF22763.1"/>
    </source>
</evidence>
<evidence type="ECO:0000313" key="8">
    <source>
        <dbReference type="Proteomes" id="UP000284395"/>
    </source>
</evidence>
<keyword evidence="8" id="KW-1185">Reference proteome</keyword>